<reference evidence="3 4" key="1">
    <citation type="submission" date="2022-10" db="EMBL/GenBank/DDBJ databases">
        <title>Comparative genomics and taxonomic characterization of three novel marine species of genus Reichenbachiella exhibiting antioxidant and polysaccharide degradation activities.</title>
        <authorList>
            <person name="Muhammad N."/>
            <person name="Lee Y.-J."/>
            <person name="Ko J."/>
            <person name="Kim S.-G."/>
        </authorList>
    </citation>
    <scope>NUCLEOTIDE SEQUENCE [LARGE SCALE GENOMIC DNA]</scope>
    <source>
        <strain evidence="3 4">ABR2-5</strain>
    </source>
</reference>
<dbReference type="EMBL" id="JAOYOD010000001">
    <property type="protein sequence ID" value="MCV9385654.1"/>
    <property type="molecule type" value="Genomic_DNA"/>
</dbReference>
<gene>
    <name evidence="3" type="ORF">N7U62_03220</name>
</gene>
<protein>
    <submittedName>
        <fullName evidence="3">M20/M25/M40 family metallo-hydrolase</fullName>
    </submittedName>
</protein>
<dbReference type="Proteomes" id="UP001300692">
    <property type="component" value="Unassembled WGS sequence"/>
</dbReference>
<name>A0ABT3CQ64_9BACT</name>
<comment type="similarity">
    <text evidence="1">Belongs to the peptidase M20 family.</text>
</comment>
<sequence>MVKNDPYVSNLFRHANTIFELGFNPKGECSALAYTRLLYDRCEYFRKEMEALGMQTRYDVLGNLYGLLPGASEKKILVLSHLDSVFDAGRYDGVLGVILPLEYVRWLQDEGIQPRYSMEILVCMGEESPGVTATFGSKAITGHYSWQQLQDMTLAYDSSMSLPKAIQQFFGDASVELTREKLQALQLNPEEYVKALEVHIEQYLQLQNRAKASDGQPHIGVMRGVGGHIRFTIEAEEPSFVEEQLMGYELIIHGETGHSGATPMGEIRKDALVASAQLIMKLVEQPFPVKFGYWEVLDPSTTSIPDRVKLNLWVHPEHKSKLIALCGGCEHTDIMIQTTPSDLMTYMAQIVLAVDRSANDALDTDEVRATITKLELKGHEASCFCDVRGATLEGMKGVENATQIPTPNSIHDHREELSRKAPILFASTQMEEEVLNAAFEGRVMSGQISVPGQDIGVIASCGIDAALFFIESGTGHHPDEYVREEAMEQAFEATKIILNHWDKTLNS</sequence>
<evidence type="ECO:0000256" key="1">
    <source>
        <dbReference type="ARBA" id="ARBA00006153"/>
    </source>
</evidence>
<dbReference type="PANTHER" id="PTHR32494">
    <property type="entry name" value="ALLANTOATE DEIMINASE-RELATED"/>
    <property type="match status" value="1"/>
</dbReference>
<comment type="caution">
    <text evidence="3">The sequence shown here is derived from an EMBL/GenBank/DDBJ whole genome shotgun (WGS) entry which is preliminary data.</text>
</comment>
<evidence type="ECO:0000313" key="3">
    <source>
        <dbReference type="EMBL" id="MCV9385654.1"/>
    </source>
</evidence>
<keyword evidence="2" id="KW-0378">Hydrolase</keyword>
<accession>A0ABT3CQ64</accession>
<dbReference type="RefSeq" id="WP_264136439.1">
    <property type="nucleotide sequence ID" value="NZ_JAOYOD010000001.1"/>
</dbReference>
<dbReference type="InterPro" id="IPR002933">
    <property type="entry name" value="Peptidase_M20"/>
</dbReference>
<dbReference type="InterPro" id="IPR018247">
    <property type="entry name" value="EF_Hand_1_Ca_BS"/>
</dbReference>
<proteinExistence type="inferred from homology"/>
<dbReference type="SUPFAM" id="SSF55031">
    <property type="entry name" value="Bacterial exopeptidase dimerisation domain"/>
    <property type="match status" value="1"/>
</dbReference>
<organism evidence="3 4">
    <name type="scientific">Reichenbachiella ulvae</name>
    <dbReference type="NCBI Taxonomy" id="2980104"/>
    <lineage>
        <taxon>Bacteria</taxon>
        <taxon>Pseudomonadati</taxon>
        <taxon>Bacteroidota</taxon>
        <taxon>Cytophagia</taxon>
        <taxon>Cytophagales</taxon>
        <taxon>Reichenbachiellaceae</taxon>
        <taxon>Reichenbachiella</taxon>
    </lineage>
</organism>
<dbReference type="Gene3D" id="3.30.70.360">
    <property type="match status" value="1"/>
</dbReference>
<dbReference type="Pfam" id="PF01546">
    <property type="entry name" value="Peptidase_M20"/>
    <property type="match status" value="1"/>
</dbReference>
<dbReference type="SUPFAM" id="SSF53187">
    <property type="entry name" value="Zn-dependent exopeptidases"/>
    <property type="match status" value="1"/>
</dbReference>
<dbReference type="PANTHER" id="PTHR32494:SF5">
    <property type="entry name" value="ALLANTOATE AMIDOHYDROLASE"/>
    <property type="match status" value="1"/>
</dbReference>
<dbReference type="Gene3D" id="3.40.630.10">
    <property type="entry name" value="Zn peptidases"/>
    <property type="match status" value="1"/>
</dbReference>
<keyword evidence="4" id="KW-1185">Reference proteome</keyword>
<dbReference type="InterPro" id="IPR036264">
    <property type="entry name" value="Bact_exopeptidase_dim_dom"/>
</dbReference>
<dbReference type="InterPro" id="IPR010158">
    <property type="entry name" value="Amidase_Cbmase"/>
</dbReference>
<evidence type="ECO:0000256" key="2">
    <source>
        <dbReference type="ARBA" id="ARBA00022801"/>
    </source>
</evidence>
<dbReference type="PROSITE" id="PS00018">
    <property type="entry name" value="EF_HAND_1"/>
    <property type="match status" value="1"/>
</dbReference>
<evidence type="ECO:0000313" key="4">
    <source>
        <dbReference type="Proteomes" id="UP001300692"/>
    </source>
</evidence>